<proteinExistence type="predicted"/>
<evidence type="ECO:0000313" key="4">
    <source>
        <dbReference type="EMBL" id="KAK4427230.1"/>
    </source>
</evidence>
<feature type="domain" description="Myb/SANT-like" evidence="3">
    <location>
        <begin position="43"/>
        <end position="135"/>
    </location>
</feature>
<feature type="signal peptide" evidence="2">
    <location>
        <begin position="1"/>
        <end position="22"/>
    </location>
</feature>
<reference evidence="4" key="2">
    <citation type="journal article" date="2024" name="Plant">
        <title>Genomic evolution and insights into agronomic trait innovations of Sesamum species.</title>
        <authorList>
            <person name="Miao H."/>
            <person name="Wang L."/>
            <person name="Qu L."/>
            <person name="Liu H."/>
            <person name="Sun Y."/>
            <person name="Le M."/>
            <person name="Wang Q."/>
            <person name="Wei S."/>
            <person name="Zheng Y."/>
            <person name="Lin W."/>
            <person name="Duan Y."/>
            <person name="Cao H."/>
            <person name="Xiong S."/>
            <person name="Wang X."/>
            <person name="Wei L."/>
            <person name="Li C."/>
            <person name="Ma Q."/>
            <person name="Ju M."/>
            <person name="Zhao R."/>
            <person name="Li G."/>
            <person name="Mu C."/>
            <person name="Tian Q."/>
            <person name="Mei H."/>
            <person name="Zhang T."/>
            <person name="Gao T."/>
            <person name="Zhang H."/>
        </authorList>
    </citation>
    <scope>NUCLEOTIDE SEQUENCE</scope>
    <source>
        <strain evidence="4">3651</strain>
    </source>
</reference>
<feature type="region of interest" description="Disordered" evidence="1">
    <location>
        <begin position="320"/>
        <end position="369"/>
    </location>
</feature>
<evidence type="ECO:0000313" key="5">
    <source>
        <dbReference type="Proteomes" id="UP001293254"/>
    </source>
</evidence>
<dbReference type="AlphaFoldDB" id="A0AAE1YBT7"/>
<keyword evidence="5" id="KW-1185">Reference proteome</keyword>
<evidence type="ECO:0000256" key="2">
    <source>
        <dbReference type="SAM" id="SignalP"/>
    </source>
</evidence>
<dbReference type="InterPro" id="IPR024752">
    <property type="entry name" value="Myb/SANT-like_dom"/>
</dbReference>
<reference evidence="4" key="1">
    <citation type="submission" date="2020-06" db="EMBL/GenBank/DDBJ databases">
        <authorList>
            <person name="Li T."/>
            <person name="Hu X."/>
            <person name="Zhang T."/>
            <person name="Song X."/>
            <person name="Zhang H."/>
            <person name="Dai N."/>
            <person name="Sheng W."/>
            <person name="Hou X."/>
            <person name="Wei L."/>
        </authorList>
    </citation>
    <scope>NUCLEOTIDE SEQUENCE</scope>
    <source>
        <strain evidence="4">3651</strain>
        <tissue evidence="4">Leaf</tissue>
    </source>
</reference>
<feature type="compositionally biased region" description="Polar residues" evidence="1">
    <location>
        <begin position="345"/>
        <end position="363"/>
    </location>
</feature>
<organism evidence="4 5">
    <name type="scientific">Sesamum alatum</name>
    <dbReference type="NCBI Taxonomy" id="300844"/>
    <lineage>
        <taxon>Eukaryota</taxon>
        <taxon>Viridiplantae</taxon>
        <taxon>Streptophyta</taxon>
        <taxon>Embryophyta</taxon>
        <taxon>Tracheophyta</taxon>
        <taxon>Spermatophyta</taxon>
        <taxon>Magnoliopsida</taxon>
        <taxon>eudicotyledons</taxon>
        <taxon>Gunneridae</taxon>
        <taxon>Pentapetalae</taxon>
        <taxon>asterids</taxon>
        <taxon>lamiids</taxon>
        <taxon>Lamiales</taxon>
        <taxon>Pedaliaceae</taxon>
        <taxon>Sesamum</taxon>
    </lineage>
</organism>
<name>A0AAE1YBT7_9LAMI</name>
<comment type="caution">
    <text evidence="4">The sequence shown here is derived from an EMBL/GenBank/DDBJ whole genome shotgun (WGS) entry which is preliminary data.</text>
</comment>
<dbReference type="Pfam" id="PF12776">
    <property type="entry name" value="Myb_DNA-bind_3"/>
    <property type="match status" value="1"/>
</dbReference>
<dbReference type="PANTHER" id="PTHR46929">
    <property type="entry name" value="EXPRESSED PROTEIN"/>
    <property type="match status" value="1"/>
</dbReference>
<sequence length="369" mass="41194">MHYLRKTSTCSSVSVFLSLIHATTVSMWPNGVYFQSQIFYCSRWTREMDQTFVDCLVEHSRSGLFHPDRPSIHAVMCSLYDVNKTYGTKVVYEWAQNRVEHLRERYNLFRWVVNTEGIIWNARLGLVTGPDHVWQTLCRQNKRAKCYYNAYEDLWEQLCILFDPRPIDQNEVIDADCFDLNVAAPQEGWVLRPPPRHIEAADNAPNAEDVPVMVPDEAGAAEVAPHGPNNEPVPDGLHATQVPDAPQAEPAPDVVVNEPAHGAMHALKARRVLLPAQAHHSPQAEHGPHNAGTAVQVPYLSDSSSESSSMWRHLHEYYGSDSDADSVLPPPGVPLWKRAKYSHHSPASQKSGGASSSTASNPTPVKKKD</sequence>
<evidence type="ECO:0000256" key="1">
    <source>
        <dbReference type="SAM" id="MobiDB-lite"/>
    </source>
</evidence>
<dbReference type="EMBL" id="JACGWO010000005">
    <property type="protein sequence ID" value="KAK4427230.1"/>
    <property type="molecule type" value="Genomic_DNA"/>
</dbReference>
<protein>
    <recommendedName>
        <fullName evidence="3">Myb/SANT-like domain-containing protein</fullName>
    </recommendedName>
</protein>
<accession>A0AAE1YBT7</accession>
<dbReference type="Proteomes" id="UP001293254">
    <property type="component" value="Unassembled WGS sequence"/>
</dbReference>
<feature type="chain" id="PRO_5041899398" description="Myb/SANT-like domain-containing protein" evidence="2">
    <location>
        <begin position="23"/>
        <end position="369"/>
    </location>
</feature>
<evidence type="ECO:0000259" key="3">
    <source>
        <dbReference type="Pfam" id="PF12776"/>
    </source>
</evidence>
<gene>
    <name evidence="4" type="ORF">Salat_1491900</name>
</gene>
<dbReference type="PANTHER" id="PTHR46929:SF3">
    <property type="entry name" value="MYB_SANT-LIKE DOMAIN-CONTAINING PROTEIN"/>
    <property type="match status" value="1"/>
</dbReference>
<keyword evidence="2" id="KW-0732">Signal</keyword>